<accession>A0AAV2E313</accession>
<feature type="compositionally biased region" description="Low complexity" evidence="1">
    <location>
        <begin position="75"/>
        <end position="86"/>
    </location>
</feature>
<evidence type="ECO:0000313" key="2">
    <source>
        <dbReference type="EMBL" id="CAL1380207.1"/>
    </source>
</evidence>
<reference evidence="2 3" key="1">
    <citation type="submission" date="2024-04" db="EMBL/GenBank/DDBJ databases">
        <authorList>
            <person name="Fracassetti M."/>
        </authorList>
    </citation>
    <scope>NUCLEOTIDE SEQUENCE [LARGE SCALE GENOMIC DNA]</scope>
</reference>
<name>A0AAV2E313_9ROSI</name>
<feature type="region of interest" description="Disordered" evidence="1">
    <location>
        <begin position="51"/>
        <end position="86"/>
    </location>
</feature>
<protein>
    <submittedName>
        <fullName evidence="2">Uncharacterized protein</fullName>
    </submittedName>
</protein>
<sequence>MLMAARKTMAARCGERSGIRTWREERKTMAAEVGGERDVDGGKVWRTKWEERLEGAEEDDGGESNVEGGEEDDSSLLGLLEENGSA</sequence>
<dbReference type="AlphaFoldDB" id="A0AAV2E313"/>
<dbReference type="EMBL" id="OZ034817">
    <property type="protein sequence ID" value="CAL1380207.1"/>
    <property type="molecule type" value="Genomic_DNA"/>
</dbReference>
<evidence type="ECO:0000313" key="3">
    <source>
        <dbReference type="Proteomes" id="UP001497516"/>
    </source>
</evidence>
<proteinExistence type="predicted"/>
<organism evidence="2 3">
    <name type="scientific">Linum trigynum</name>
    <dbReference type="NCBI Taxonomy" id="586398"/>
    <lineage>
        <taxon>Eukaryota</taxon>
        <taxon>Viridiplantae</taxon>
        <taxon>Streptophyta</taxon>
        <taxon>Embryophyta</taxon>
        <taxon>Tracheophyta</taxon>
        <taxon>Spermatophyta</taxon>
        <taxon>Magnoliopsida</taxon>
        <taxon>eudicotyledons</taxon>
        <taxon>Gunneridae</taxon>
        <taxon>Pentapetalae</taxon>
        <taxon>rosids</taxon>
        <taxon>fabids</taxon>
        <taxon>Malpighiales</taxon>
        <taxon>Linaceae</taxon>
        <taxon>Linum</taxon>
    </lineage>
</organism>
<gene>
    <name evidence="2" type="ORF">LTRI10_LOCUS21666</name>
</gene>
<feature type="compositionally biased region" description="Acidic residues" evidence="1">
    <location>
        <begin position="56"/>
        <end position="74"/>
    </location>
</feature>
<dbReference type="Proteomes" id="UP001497516">
    <property type="component" value="Chromosome 4"/>
</dbReference>
<evidence type="ECO:0000256" key="1">
    <source>
        <dbReference type="SAM" id="MobiDB-lite"/>
    </source>
</evidence>
<keyword evidence="3" id="KW-1185">Reference proteome</keyword>